<proteinExistence type="predicted"/>
<comment type="caution">
    <text evidence="2">The sequence shown here is derived from an EMBL/GenBank/DDBJ whole genome shotgun (WGS) entry which is preliminary data.</text>
</comment>
<evidence type="ECO:0000313" key="2">
    <source>
        <dbReference type="EMBL" id="TDS16072.1"/>
    </source>
</evidence>
<dbReference type="Pfam" id="PF08279">
    <property type="entry name" value="HTH_11"/>
    <property type="match status" value="1"/>
</dbReference>
<feature type="domain" description="Helix-turn-helix type 11" evidence="1">
    <location>
        <begin position="11"/>
        <end position="60"/>
    </location>
</feature>
<organism evidence="2 3">
    <name type="scientific">Sphingobacterium paludis</name>
    <dbReference type="NCBI Taxonomy" id="1476465"/>
    <lineage>
        <taxon>Bacteria</taxon>
        <taxon>Pseudomonadati</taxon>
        <taxon>Bacteroidota</taxon>
        <taxon>Sphingobacteriia</taxon>
        <taxon>Sphingobacteriales</taxon>
        <taxon>Sphingobacteriaceae</taxon>
        <taxon>Sphingobacterium</taxon>
    </lineage>
</organism>
<dbReference type="AlphaFoldDB" id="A0A4R7D6R8"/>
<reference evidence="2 3" key="1">
    <citation type="submission" date="2019-03" db="EMBL/GenBank/DDBJ databases">
        <title>Genomic Encyclopedia of Type Strains, Phase III (KMG-III): the genomes of soil and plant-associated and newly described type strains.</title>
        <authorList>
            <person name="Whitman W."/>
        </authorList>
    </citation>
    <scope>NUCLEOTIDE SEQUENCE [LARGE SCALE GENOMIC DNA]</scope>
    <source>
        <strain evidence="2 3">CGMCC 1.12801</strain>
    </source>
</reference>
<dbReference type="OrthoDB" id="1163801at2"/>
<name>A0A4R7D6R8_9SPHI</name>
<sequence>MQLFKHIDRINLLDKLIRQKRTGTPNELAKRLGLSVSRLYNVIDELKGRGAPIYYSRQLGTYLYESEYSIKITVDITLLDEDKMYNISGGQKIFSSFLFTTVFVE</sequence>
<dbReference type="InterPro" id="IPR013196">
    <property type="entry name" value="HTH_11"/>
</dbReference>
<evidence type="ECO:0000259" key="1">
    <source>
        <dbReference type="Pfam" id="PF08279"/>
    </source>
</evidence>
<gene>
    <name evidence="2" type="ORF">B0I21_102397</name>
</gene>
<evidence type="ECO:0000313" key="3">
    <source>
        <dbReference type="Proteomes" id="UP000294752"/>
    </source>
</evidence>
<accession>A0A4R7D6R8</accession>
<dbReference type="InterPro" id="IPR036388">
    <property type="entry name" value="WH-like_DNA-bd_sf"/>
</dbReference>
<dbReference type="Proteomes" id="UP000294752">
    <property type="component" value="Unassembled WGS sequence"/>
</dbReference>
<dbReference type="Gene3D" id="1.10.10.10">
    <property type="entry name" value="Winged helix-like DNA-binding domain superfamily/Winged helix DNA-binding domain"/>
    <property type="match status" value="1"/>
</dbReference>
<dbReference type="EMBL" id="SNZV01000002">
    <property type="protein sequence ID" value="TDS16072.1"/>
    <property type="molecule type" value="Genomic_DNA"/>
</dbReference>
<keyword evidence="3" id="KW-1185">Reference proteome</keyword>
<protein>
    <submittedName>
        <fullName evidence="2">HTH domain-containing protein</fullName>
    </submittedName>
</protein>
<dbReference type="SUPFAM" id="SSF46785">
    <property type="entry name" value="Winged helix' DNA-binding domain"/>
    <property type="match status" value="1"/>
</dbReference>
<dbReference type="RefSeq" id="WP_133639338.1">
    <property type="nucleotide sequence ID" value="NZ_SNZV01000002.1"/>
</dbReference>
<dbReference type="InterPro" id="IPR036390">
    <property type="entry name" value="WH_DNA-bd_sf"/>
</dbReference>